<accession>A0A7V4DD36</accession>
<feature type="transmembrane region" description="Helical" evidence="7">
    <location>
        <begin position="273"/>
        <end position="293"/>
    </location>
</feature>
<name>A0A7V4DD36_9BACT</name>
<evidence type="ECO:0000256" key="1">
    <source>
        <dbReference type="ARBA" id="ARBA00004651"/>
    </source>
</evidence>
<dbReference type="PANTHER" id="PTHR30193">
    <property type="entry name" value="ABC TRANSPORTER PERMEASE PROTEIN"/>
    <property type="match status" value="1"/>
</dbReference>
<evidence type="ECO:0000256" key="6">
    <source>
        <dbReference type="ARBA" id="ARBA00023136"/>
    </source>
</evidence>
<dbReference type="InterPro" id="IPR000515">
    <property type="entry name" value="MetI-like"/>
</dbReference>
<dbReference type="Pfam" id="PF00528">
    <property type="entry name" value="BPD_transp_1"/>
    <property type="match status" value="1"/>
</dbReference>
<keyword evidence="2 7" id="KW-0813">Transport</keyword>
<proteinExistence type="inferred from homology"/>
<dbReference type="Gene3D" id="1.10.3720.10">
    <property type="entry name" value="MetI-like"/>
    <property type="match status" value="1"/>
</dbReference>
<dbReference type="SUPFAM" id="SSF161098">
    <property type="entry name" value="MetI-like"/>
    <property type="match status" value="1"/>
</dbReference>
<feature type="transmembrane region" description="Helical" evidence="7">
    <location>
        <begin position="79"/>
        <end position="102"/>
    </location>
</feature>
<feature type="transmembrane region" description="Helical" evidence="7">
    <location>
        <begin position="212"/>
        <end position="230"/>
    </location>
</feature>
<feature type="domain" description="ABC transmembrane type-1" evidence="8">
    <location>
        <begin position="77"/>
        <end position="289"/>
    </location>
</feature>
<evidence type="ECO:0000256" key="5">
    <source>
        <dbReference type="ARBA" id="ARBA00022989"/>
    </source>
</evidence>
<feature type="transmembrane region" description="Helical" evidence="7">
    <location>
        <begin position="162"/>
        <end position="191"/>
    </location>
</feature>
<dbReference type="EMBL" id="DTFV01000025">
    <property type="protein sequence ID" value="HGI29953.1"/>
    <property type="molecule type" value="Genomic_DNA"/>
</dbReference>
<keyword evidence="6 7" id="KW-0472">Membrane</keyword>
<dbReference type="InterPro" id="IPR051393">
    <property type="entry name" value="ABC_transporter_permease"/>
</dbReference>
<dbReference type="SUPFAM" id="SSF160964">
    <property type="entry name" value="MalF N-terminal region-like"/>
    <property type="match status" value="1"/>
</dbReference>
<organism evidence="9">
    <name type="scientific">Candidatus Caldatribacterium californiense</name>
    <dbReference type="NCBI Taxonomy" id="1454726"/>
    <lineage>
        <taxon>Bacteria</taxon>
        <taxon>Pseudomonadati</taxon>
        <taxon>Atribacterota</taxon>
        <taxon>Atribacteria</taxon>
        <taxon>Atribacterales</taxon>
        <taxon>Candidatus Caldatribacteriaceae</taxon>
        <taxon>Candidatus Caldatribacterium</taxon>
    </lineage>
</organism>
<evidence type="ECO:0000256" key="3">
    <source>
        <dbReference type="ARBA" id="ARBA00022475"/>
    </source>
</evidence>
<evidence type="ECO:0000256" key="2">
    <source>
        <dbReference type="ARBA" id="ARBA00022448"/>
    </source>
</evidence>
<evidence type="ECO:0000259" key="8">
    <source>
        <dbReference type="PROSITE" id="PS50928"/>
    </source>
</evidence>
<dbReference type="GO" id="GO:0055085">
    <property type="term" value="P:transmembrane transport"/>
    <property type="evidence" value="ECO:0007669"/>
    <property type="project" value="InterPro"/>
</dbReference>
<protein>
    <submittedName>
        <fullName evidence="9">Sugar ABC transporter permease</fullName>
    </submittedName>
</protein>
<dbReference type="AlphaFoldDB" id="A0A7V4DD36"/>
<evidence type="ECO:0000256" key="4">
    <source>
        <dbReference type="ARBA" id="ARBA00022692"/>
    </source>
</evidence>
<keyword evidence="5 7" id="KW-1133">Transmembrane helix</keyword>
<keyword evidence="4 7" id="KW-0812">Transmembrane</keyword>
<dbReference type="CDD" id="cd06261">
    <property type="entry name" value="TM_PBP2"/>
    <property type="match status" value="1"/>
</dbReference>
<comment type="subcellular location">
    <subcellularLocation>
        <location evidence="1 7">Cell membrane</location>
        <topology evidence="1 7">Multi-pass membrane protein</topology>
    </subcellularLocation>
</comment>
<dbReference type="PANTHER" id="PTHR30193:SF37">
    <property type="entry name" value="INNER MEMBRANE ABC TRANSPORTER PERMEASE PROTEIN YCJO"/>
    <property type="match status" value="1"/>
</dbReference>
<reference evidence="9" key="1">
    <citation type="journal article" date="2020" name="mSystems">
        <title>Genome- and Community-Level Interaction Insights into Carbon Utilization and Element Cycling Functions of Hydrothermarchaeota in Hydrothermal Sediment.</title>
        <authorList>
            <person name="Zhou Z."/>
            <person name="Liu Y."/>
            <person name="Xu W."/>
            <person name="Pan J."/>
            <person name="Luo Z.H."/>
            <person name="Li M."/>
        </authorList>
    </citation>
    <scope>NUCLEOTIDE SEQUENCE [LARGE SCALE GENOMIC DNA]</scope>
    <source>
        <strain evidence="9">SpSt-747</strain>
    </source>
</reference>
<feature type="transmembrane region" description="Helical" evidence="7">
    <location>
        <begin position="109"/>
        <end position="134"/>
    </location>
</feature>
<dbReference type="PROSITE" id="PS50928">
    <property type="entry name" value="ABC_TM1"/>
    <property type="match status" value="1"/>
</dbReference>
<comment type="caution">
    <text evidence="9">The sequence shown here is derived from an EMBL/GenBank/DDBJ whole genome shotgun (WGS) entry which is preliminary data.</text>
</comment>
<dbReference type="InterPro" id="IPR035906">
    <property type="entry name" value="MetI-like_sf"/>
</dbReference>
<keyword evidence="3" id="KW-1003">Cell membrane</keyword>
<dbReference type="GO" id="GO:0005886">
    <property type="term" value="C:plasma membrane"/>
    <property type="evidence" value="ECO:0007669"/>
    <property type="project" value="UniProtKB-SubCell"/>
</dbReference>
<sequence length="298" mass="33922">MKDGGKLYQKDISEYRMKLLFIGPTILVLIVMNVFPLIWSLGLSFTNYSSLVSRKISFVGFANYARILSDPLIWKYFQITARLVIVAVGVEFLLGFGLALLLKERFRGWGLVTTLMLIPMMLSPVVVGLFWTFIMDANFGLLNFLFSLFGLRRVLWLTDPKIALYSIALVDIWMWTPFVMLISLTGLLAIPQSLYEAADIDMASFWFKFRRITLPLVSPLLILAVLFRVIDAFKMFDLVFIMTGGGPGDVTETISMSLYRLAFNKFKTGESCAMAYIILILVIALSNLLIRWIQRTRA</sequence>
<gene>
    <name evidence="9" type="ORF">ENV30_01380</name>
</gene>
<evidence type="ECO:0000256" key="7">
    <source>
        <dbReference type="RuleBase" id="RU363032"/>
    </source>
</evidence>
<feature type="transmembrane region" description="Helical" evidence="7">
    <location>
        <begin position="20"/>
        <end position="41"/>
    </location>
</feature>
<evidence type="ECO:0000313" key="9">
    <source>
        <dbReference type="EMBL" id="HGI29953.1"/>
    </source>
</evidence>
<comment type="similarity">
    <text evidence="7">Belongs to the binding-protein-dependent transport system permease family.</text>
</comment>